<keyword evidence="2" id="KW-1133">Transmembrane helix</keyword>
<evidence type="ECO:0000313" key="5">
    <source>
        <dbReference type="Proteomes" id="UP000198415"/>
    </source>
</evidence>
<dbReference type="RefSeq" id="WP_143232232.1">
    <property type="nucleotide sequence ID" value="NZ_BOMU01000029.1"/>
</dbReference>
<keyword evidence="2" id="KW-0812">Transmembrane</keyword>
<feature type="region of interest" description="Disordered" evidence="1">
    <location>
        <begin position="401"/>
        <end position="427"/>
    </location>
</feature>
<feature type="transmembrane region" description="Helical" evidence="2">
    <location>
        <begin position="438"/>
        <end position="458"/>
    </location>
</feature>
<sequence length="467" mass="46609">MPSAHRHVPRPRRPHGAVPAVVAAAAVMALTVPAAPASAGSAACTVGGFTATTHADLARINLLDLGPLASGLPSLADVRLAPTKSEVAVGRTTATASYADAKLLGMNLPGLPLQGTVATSRAPGHQAGPVDVTLAALNAGGLVNARLGKATAQATWNDKYRCGKTGPLTRASTMIEGLNVLGATDTGPAAQGLGALTGLTNLTSLTSHGGGHSGPGGRTSLLKVGPTGATQTATDLVKLRDGRVGVRSGARITLGELTLFAGTPQEIAVKVITQPTLEVLAGGDRKNSTVNYRPAVLSVTSAGKPVAGLDSNNTSLSLDLPSGTTAQDGQASQMTVRLSLGRADQKITASAVSAEASALRVEVRHESESVLDVAFGYLSVAATGPCLVSAQVPIARVPSAPAVDKPVSRPEPKQTTKAPAAASGTSGVTSLAKTGANVAAVGLGGVALIVGGLVALFLTRRRHPAEN</sequence>
<proteinExistence type="predicted"/>
<evidence type="ECO:0008006" key="6">
    <source>
        <dbReference type="Google" id="ProtNLM"/>
    </source>
</evidence>
<keyword evidence="2" id="KW-0472">Membrane</keyword>
<evidence type="ECO:0000256" key="1">
    <source>
        <dbReference type="SAM" id="MobiDB-lite"/>
    </source>
</evidence>
<dbReference type="OrthoDB" id="3676216at2"/>
<reference evidence="4 5" key="1">
    <citation type="submission" date="2017-06" db="EMBL/GenBank/DDBJ databases">
        <authorList>
            <person name="Kim H.J."/>
            <person name="Triplett B.A."/>
        </authorList>
    </citation>
    <scope>NUCLEOTIDE SEQUENCE [LARGE SCALE GENOMIC DNA]</scope>
    <source>
        <strain evidence="4 5">DSM 43151</strain>
    </source>
</reference>
<keyword evidence="5" id="KW-1185">Reference proteome</keyword>
<accession>A0A238W905</accession>
<dbReference type="AlphaFoldDB" id="A0A238W905"/>
<evidence type="ECO:0000313" key="4">
    <source>
        <dbReference type="EMBL" id="SNR43066.1"/>
    </source>
</evidence>
<feature type="signal peptide" evidence="3">
    <location>
        <begin position="1"/>
        <end position="34"/>
    </location>
</feature>
<keyword evidence="3" id="KW-0732">Signal</keyword>
<gene>
    <name evidence="4" type="ORF">SAMN06264365_102290</name>
</gene>
<protein>
    <recommendedName>
        <fullName evidence="6">LPXTG-motif cell wall anchor domain-containing protein</fullName>
    </recommendedName>
</protein>
<feature type="chain" id="PRO_5012782728" description="LPXTG-motif cell wall anchor domain-containing protein" evidence="3">
    <location>
        <begin position="35"/>
        <end position="467"/>
    </location>
</feature>
<name>A0A238W905_9ACTN</name>
<evidence type="ECO:0000256" key="2">
    <source>
        <dbReference type="SAM" id="Phobius"/>
    </source>
</evidence>
<dbReference type="EMBL" id="FZNR01000002">
    <property type="protein sequence ID" value="SNR43066.1"/>
    <property type="molecule type" value="Genomic_DNA"/>
</dbReference>
<feature type="compositionally biased region" description="Polar residues" evidence="1">
    <location>
        <begin position="415"/>
        <end position="427"/>
    </location>
</feature>
<dbReference type="Proteomes" id="UP000198415">
    <property type="component" value="Unassembled WGS sequence"/>
</dbReference>
<organism evidence="4 5">
    <name type="scientific">Actinoplanes regularis</name>
    <dbReference type="NCBI Taxonomy" id="52697"/>
    <lineage>
        <taxon>Bacteria</taxon>
        <taxon>Bacillati</taxon>
        <taxon>Actinomycetota</taxon>
        <taxon>Actinomycetes</taxon>
        <taxon>Micromonosporales</taxon>
        <taxon>Micromonosporaceae</taxon>
        <taxon>Actinoplanes</taxon>
    </lineage>
</organism>
<evidence type="ECO:0000256" key="3">
    <source>
        <dbReference type="SAM" id="SignalP"/>
    </source>
</evidence>